<keyword evidence="1" id="KW-1133">Transmembrane helix</keyword>
<sequence length="338" mass="37310">MEWSFRDLDTLWRWHDHGRLDERQLALLVQQAPLRPGPATWREFLAQLLLWAGCLALASGLIFFFAYNWDALGRFAQLAMAAGALLLALGLTLATTPGGRAWRAGCLAVALCMGALLALIGQKYQTGADIWQLFGVWAALMLPVALLARSGAVWLLWALLLNLTLWRWLAMDGSVSGWAMPLQAMMGHGIWMGLTNGLLLLAFETRPTWLMVQPQRWLARCLLAGLLLPLASDTITHGHGAMLLFCGVAALAWWHYARRQLDAMAVALVYAATLYAIMGWLFNMLLNRLDASGLLLLTVLLLAGSSMCARHVLQLWRQQRGQDGEDGESGQGQQEAHA</sequence>
<name>A0A3M6QSL3_9BURK</name>
<feature type="transmembrane region" description="Helical" evidence="1">
    <location>
        <begin position="78"/>
        <end position="95"/>
    </location>
</feature>
<dbReference type="RefSeq" id="WP_122229770.1">
    <property type="nucleotide sequence ID" value="NZ_RDQO01000003.1"/>
</dbReference>
<evidence type="ECO:0000256" key="1">
    <source>
        <dbReference type="SAM" id="Phobius"/>
    </source>
</evidence>
<accession>A0A3M6QSL3</accession>
<feature type="domain" description="DUF2157" evidence="2">
    <location>
        <begin position="13"/>
        <end position="154"/>
    </location>
</feature>
<feature type="transmembrane region" description="Helical" evidence="1">
    <location>
        <begin position="215"/>
        <end position="232"/>
    </location>
</feature>
<evidence type="ECO:0000313" key="3">
    <source>
        <dbReference type="EMBL" id="RMX05983.1"/>
    </source>
</evidence>
<dbReference type="InterPro" id="IPR018677">
    <property type="entry name" value="DUF2157"/>
</dbReference>
<keyword evidence="4" id="KW-1185">Reference proteome</keyword>
<dbReference type="Pfam" id="PF09925">
    <property type="entry name" value="DUF2157"/>
    <property type="match status" value="1"/>
</dbReference>
<feature type="transmembrane region" description="Helical" evidence="1">
    <location>
        <begin position="238"/>
        <end position="256"/>
    </location>
</feature>
<dbReference type="EMBL" id="RDQO01000003">
    <property type="protein sequence ID" value="RMX05983.1"/>
    <property type="molecule type" value="Genomic_DNA"/>
</dbReference>
<dbReference type="OrthoDB" id="327621at2"/>
<feature type="transmembrane region" description="Helical" evidence="1">
    <location>
        <begin position="263"/>
        <end position="282"/>
    </location>
</feature>
<comment type="caution">
    <text evidence="3">The sequence shown here is derived from an EMBL/GenBank/DDBJ whole genome shotgun (WGS) entry which is preliminary data.</text>
</comment>
<feature type="transmembrane region" description="Helical" evidence="1">
    <location>
        <begin position="133"/>
        <end position="160"/>
    </location>
</feature>
<feature type="transmembrane region" description="Helical" evidence="1">
    <location>
        <begin position="180"/>
        <end position="203"/>
    </location>
</feature>
<feature type="transmembrane region" description="Helical" evidence="1">
    <location>
        <begin position="294"/>
        <end position="313"/>
    </location>
</feature>
<evidence type="ECO:0000259" key="2">
    <source>
        <dbReference type="Pfam" id="PF09925"/>
    </source>
</evidence>
<organism evidence="3 4">
    <name type="scientific">Corticibacter populi</name>
    <dbReference type="NCBI Taxonomy" id="1550736"/>
    <lineage>
        <taxon>Bacteria</taxon>
        <taxon>Pseudomonadati</taxon>
        <taxon>Pseudomonadota</taxon>
        <taxon>Betaproteobacteria</taxon>
        <taxon>Burkholderiales</taxon>
        <taxon>Comamonadaceae</taxon>
        <taxon>Corticibacter</taxon>
    </lineage>
</organism>
<protein>
    <submittedName>
        <fullName evidence="3">DUF2157 domain-containing protein</fullName>
    </submittedName>
</protein>
<feature type="transmembrane region" description="Helical" evidence="1">
    <location>
        <begin position="101"/>
        <end position="121"/>
    </location>
</feature>
<evidence type="ECO:0000313" key="4">
    <source>
        <dbReference type="Proteomes" id="UP000278006"/>
    </source>
</evidence>
<gene>
    <name evidence="3" type="ORF">D8I35_12665</name>
</gene>
<dbReference type="AlphaFoldDB" id="A0A3M6QSL3"/>
<feature type="transmembrane region" description="Helical" evidence="1">
    <location>
        <begin position="44"/>
        <end position="66"/>
    </location>
</feature>
<reference evidence="3 4" key="1">
    <citation type="submission" date="2018-10" db="EMBL/GenBank/DDBJ databases">
        <title>Draft genome of Cortibacter populi DSM10536.</title>
        <authorList>
            <person name="Bernier A.-M."/>
            <person name="Bernard K."/>
        </authorList>
    </citation>
    <scope>NUCLEOTIDE SEQUENCE [LARGE SCALE GENOMIC DNA]</scope>
    <source>
        <strain evidence="3 4">DSM 105136</strain>
    </source>
</reference>
<proteinExistence type="predicted"/>
<keyword evidence="1" id="KW-0472">Membrane</keyword>
<dbReference type="Proteomes" id="UP000278006">
    <property type="component" value="Unassembled WGS sequence"/>
</dbReference>
<keyword evidence="1" id="KW-0812">Transmembrane</keyword>